<evidence type="ECO:0000256" key="2">
    <source>
        <dbReference type="ARBA" id="ARBA00022801"/>
    </source>
</evidence>
<dbReference type="GO" id="GO:0016787">
    <property type="term" value="F:hydrolase activity"/>
    <property type="evidence" value="ECO:0007669"/>
    <property type="project" value="UniProtKB-KW"/>
</dbReference>
<evidence type="ECO:0000313" key="3">
    <source>
        <dbReference type="EMBL" id="MWT87596.1"/>
    </source>
</evidence>
<dbReference type="Proteomes" id="UP000480485">
    <property type="component" value="Unassembled WGS sequence"/>
</dbReference>
<gene>
    <name evidence="3" type="ORF">GP954_21035</name>
</gene>
<keyword evidence="2" id="KW-0378">Hydrolase</keyword>
<evidence type="ECO:0000313" key="4">
    <source>
        <dbReference type="Proteomes" id="UP000480485"/>
    </source>
</evidence>
<dbReference type="InterPro" id="IPR051464">
    <property type="entry name" value="Peptidase_M42_aminopept"/>
</dbReference>
<feature type="non-terminal residue" evidence="3">
    <location>
        <position position="1"/>
    </location>
</feature>
<dbReference type="InterPro" id="IPR008007">
    <property type="entry name" value="Peptidase_M42"/>
</dbReference>
<dbReference type="PANTHER" id="PTHR32481">
    <property type="entry name" value="AMINOPEPTIDASE"/>
    <property type="match status" value="1"/>
</dbReference>
<comment type="caution">
    <text evidence="3">The sequence shown here is derived from an EMBL/GenBank/DDBJ whole genome shotgun (WGS) entry which is preliminary data.</text>
</comment>
<sequence length="176" mass="18985">AMMAELLQTVNNPEITLYGVGSVEEEVGLRGAQTSAEHIKPDVVIVLDTAVAGDVPGIDNIKYPLKLGQGPGLMLFDKRYFPNQKLVAALKSCAAHNDLPLQFSTMKTGATDGGRYNVMGGGRPVVALCLPTRYLHANSGMISKADYDALLTLIRDFLTTLTAEKVNAFSQFRQVD</sequence>
<accession>A0A6L7CR50</accession>
<dbReference type="AlphaFoldDB" id="A0A6L7CR50"/>
<keyword evidence="1" id="KW-0479">Metal-binding</keyword>
<dbReference type="Gene3D" id="3.40.630.10">
    <property type="entry name" value="Zn peptidases"/>
    <property type="match status" value="1"/>
</dbReference>
<dbReference type="PANTHER" id="PTHR32481:SF0">
    <property type="entry name" value="AMINOPEPTIDASE YPDE-RELATED"/>
    <property type="match status" value="1"/>
</dbReference>
<organism evidence="3 4">
    <name type="scientific">Escherichia coli</name>
    <dbReference type="NCBI Taxonomy" id="562"/>
    <lineage>
        <taxon>Bacteria</taxon>
        <taxon>Pseudomonadati</taxon>
        <taxon>Pseudomonadota</taxon>
        <taxon>Gammaproteobacteria</taxon>
        <taxon>Enterobacterales</taxon>
        <taxon>Enterobacteriaceae</taxon>
        <taxon>Escherichia</taxon>
    </lineage>
</organism>
<dbReference type="Pfam" id="PF05343">
    <property type="entry name" value="Peptidase_M42"/>
    <property type="match status" value="1"/>
</dbReference>
<dbReference type="SUPFAM" id="SSF53187">
    <property type="entry name" value="Zn-dependent exopeptidases"/>
    <property type="match status" value="1"/>
</dbReference>
<reference evidence="3 4" key="1">
    <citation type="submission" date="2019-12" db="EMBL/GenBank/DDBJ databases">
        <title>Enteriobacteria Tanzani isolates_8377-8380.</title>
        <authorList>
            <person name="Subbiah M."/>
            <person name="Call D."/>
        </authorList>
    </citation>
    <scope>NUCLEOTIDE SEQUENCE [LARGE SCALE GENOMIC DNA]</scope>
    <source>
        <strain evidence="3 4">8378wC7</strain>
    </source>
</reference>
<protein>
    <submittedName>
        <fullName evidence="3">Peptidase</fullName>
    </submittedName>
</protein>
<dbReference type="EMBL" id="WTRN01000967">
    <property type="protein sequence ID" value="MWT87596.1"/>
    <property type="molecule type" value="Genomic_DNA"/>
</dbReference>
<proteinExistence type="predicted"/>
<evidence type="ECO:0000256" key="1">
    <source>
        <dbReference type="ARBA" id="ARBA00022723"/>
    </source>
</evidence>
<name>A0A6L7CR50_ECOLX</name>
<dbReference type="GO" id="GO:0046872">
    <property type="term" value="F:metal ion binding"/>
    <property type="evidence" value="ECO:0007669"/>
    <property type="project" value="UniProtKB-KW"/>
</dbReference>